<keyword evidence="2" id="KW-0472">Membrane</keyword>
<feature type="region of interest" description="Disordered" evidence="1">
    <location>
        <begin position="35"/>
        <end position="63"/>
    </location>
</feature>
<reference evidence="3 4" key="1">
    <citation type="journal article" date="2023" name="G3 (Bethesda)">
        <title>A chromosome-length genome assembly and annotation of blackberry (Rubus argutus, cv. 'Hillquist').</title>
        <authorList>
            <person name="Bruna T."/>
            <person name="Aryal R."/>
            <person name="Dudchenko O."/>
            <person name="Sargent D.J."/>
            <person name="Mead D."/>
            <person name="Buti M."/>
            <person name="Cavallini A."/>
            <person name="Hytonen T."/>
            <person name="Andres J."/>
            <person name="Pham M."/>
            <person name="Weisz D."/>
            <person name="Mascagni F."/>
            <person name="Usai G."/>
            <person name="Natali L."/>
            <person name="Bassil N."/>
            <person name="Fernandez G.E."/>
            <person name="Lomsadze A."/>
            <person name="Armour M."/>
            <person name="Olukolu B."/>
            <person name="Poorten T."/>
            <person name="Britton C."/>
            <person name="Davik J."/>
            <person name="Ashrafi H."/>
            <person name="Aiden E.L."/>
            <person name="Borodovsky M."/>
            <person name="Worthington M."/>
        </authorList>
    </citation>
    <scope>NUCLEOTIDE SEQUENCE [LARGE SCALE GENOMIC DNA]</scope>
    <source>
        <strain evidence="3">PI 553951</strain>
    </source>
</reference>
<dbReference type="Proteomes" id="UP001457282">
    <property type="component" value="Unassembled WGS sequence"/>
</dbReference>
<feature type="compositionally biased region" description="Low complexity" evidence="1">
    <location>
        <begin position="52"/>
        <end position="63"/>
    </location>
</feature>
<name>A0AAW1VPD3_RUBAR</name>
<feature type="region of interest" description="Disordered" evidence="1">
    <location>
        <begin position="76"/>
        <end position="107"/>
    </location>
</feature>
<feature type="compositionally biased region" description="Polar residues" evidence="1">
    <location>
        <begin position="76"/>
        <end position="86"/>
    </location>
</feature>
<evidence type="ECO:0000256" key="1">
    <source>
        <dbReference type="SAM" id="MobiDB-lite"/>
    </source>
</evidence>
<dbReference type="AlphaFoldDB" id="A0AAW1VPD3"/>
<accession>A0AAW1VPD3</accession>
<dbReference type="EMBL" id="JBEDUW010000007">
    <property type="protein sequence ID" value="KAK9910194.1"/>
    <property type="molecule type" value="Genomic_DNA"/>
</dbReference>
<evidence type="ECO:0000313" key="3">
    <source>
        <dbReference type="EMBL" id="KAK9910194.1"/>
    </source>
</evidence>
<comment type="caution">
    <text evidence="3">The sequence shown here is derived from an EMBL/GenBank/DDBJ whole genome shotgun (WGS) entry which is preliminary data.</text>
</comment>
<evidence type="ECO:0000313" key="4">
    <source>
        <dbReference type="Proteomes" id="UP001457282"/>
    </source>
</evidence>
<sequence length="264" mass="30169">MIIKRLSRFEMPNLKRCKLEEAEAKAYAYSANPKKRKTNGYYSVGNGEVEDFSSGSGSSGYEESFSAKVATSEVESNLQRLTNQSSDKFRRSSRGRPQKPSSRFNDSVDLYNKTQAKIVDAFTISEEEEDSDVLAMENREGIEKLGFVKKRPEDIRGFKNSKTFCRKEEQEEVDYYDDIGYRQYMRLGNSIGSKRDRNSLPPERREEYGAGLSCGGKPDCAKKKKYISHRTLLWVILFGLSVGGATQFGRPWLSTPYCKHQKQF</sequence>
<keyword evidence="2" id="KW-1133">Transmembrane helix</keyword>
<feature type="transmembrane region" description="Helical" evidence="2">
    <location>
        <begin position="232"/>
        <end position="253"/>
    </location>
</feature>
<gene>
    <name evidence="3" type="ORF">M0R45_034165</name>
</gene>
<protein>
    <submittedName>
        <fullName evidence="3">Uncharacterized protein</fullName>
    </submittedName>
</protein>
<organism evidence="3 4">
    <name type="scientific">Rubus argutus</name>
    <name type="common">Southern blackberry</name>
    <dbReference type="NCBI Taxonomy" id="59490"/>
    <lineage>
        <taxon>Eukaryota</taxon>
        <taxon>Viridiplantae</taxon>
        <taxon>Streptophyta</taxon>
        <taxon>Embryophyta</taxon>
        <taxon>Tracheophyta</taxon>
        <taxon>Spermatophyta</taxon>
        <taxon>Magnoliopsida</taxon>
        <taxon>eudicotyledons</taxon>
        <taxon>Gunneridae</taxon>
        <taxon>Pentapetalae</taxon>
        <taxon>rosids</taxon>
        <taxon>fabids</taxon>
        <taxon>Rosales</taxon>
        <taxon>Rosaceae</taxon>
        <taxon>Rosoideae</taxon>
        <taxon>Rosoideae incertae sedis</taxon>
        <taxon>Rubus</taxon>
    </lineage>
</organism>
<proteinExistence type="predicted"/>
<keyword evidence="2" id="KW-0812">Transmembrane</keyword>
<keyword evidence="4" id="KW-1185">Reference proteome</keyword>
<evidence type="ECO:0000256" key="2">
    <source>
        <dbReference type="SAM" id="Phobius"/>
    </source>
</evidence>